<comment type="cofactor">
    <cofactor evidence="16 18">
        <name>Zn(2+)</name>
        <dbReference type="ChEBI" id="CHEBI:29105"/>
    </cofactor>
    <text evidence="16 18">Binds 1 zinc ion per subunit.</text>
</comment>
<feature type="domain" description="ERAP1-like C-terminal" evidence="21">
    <location>
        <begin position="530"/>
        <end position="817"/>
    </location>
</feature>
<dbReference type="HOGENOM" id="CLU_003705_2_0_1"/>
<gene>
    <name evidence="24" type="primary">100127099</name>
</gene>
<reference evidence="24" key="3">
    <citation type="submission" date="2022-06" db="UniProtKB">
        <authorList>
            <consortium name="EnsemblMetazoa"/>
        </authorList>
    </citation>
    <scope>IDENTIFICATION</scope>
    <source>
        <strain evidence="24">p50T (Dazao)</strain>
    </source>
</reference>
<dbReference type="Gene3D" id="2.60.40.1730">
    <property type="entry name" value="tricorn interacting facor f3 domain"/>
    <property type="match status" value="1"/>
</dbReference>
<dbReference type="InterPro" id="IPR014782">
    <property type="entry name" value="Peptidase_M1_dom"/>
</dbReference>
<dbReference type="Gene3D" id="2.60.40.1910">
    <property type="match status" value="1"/>
</dbReference>
<keyword evidence="5" id="KW-0336">GPI-anchor</keyword>
<sequence>MLLPTVLCILIGTGLAVPMDELRSNLEWMDYSTNVAESAYRLLDTIQPRTMRVDLDVFLNEARFDGIVSMDIEVLASNIEQIVFHQNVVSIQGVNLVTARGDPVGLKFPDPFTIDRHYELLLINLAQPIAAGNYTVTVRYRGQINTNPVDRGFYRGYYYVNNQHSPSTNRVKETFFPTPIVSSYLVAFHVSDFVETSLTGTDSRPFGIISRQGVTSQHEYAAKIGLKITDKLDDYFGILYHEMGQGTIMKNDHIALPDFPSGAMENWGMVNYREAYLLYDPQHTNLINKIFIATIMAHELAHKWFGNLVTCFWWSNLWLNESFASFYEYFGAHYADPSLELDDQFVVDYVHSALTWDAGTGATPMNWTEVSNNSSISSHFSTTSYAKGASVLRMMEHFLGSRTFRNGLRYYLRDNAYGIGTPADLYAALRRAASEDHVFARDFPNVDVGEILDSWVQNPGSPVINVEFNTNNGVITLTQERFLLTGSRDQLWRIPITWTDATTRNFSNTRPSLIMNTRTVNIQGNAGQHWVMLNIAQSGLYRVNYDDSTWQRIAAFLRTNREAVHKLNRAQIVNDVLFFIRAGKITTSRAFDVLSFLENERDYYVWAGAITQLEWIRRRLEHLPQAHEAFTAYTLDLLRNVINHLGYNERATDSTSTILNRMQILNLACNLGHSGCISDSLQKWRQFRNNPTNLVPVNSRRYVYCVGVRQGNSSDYNFLFERYNASQNTADMVVMLRALACTRDTNSLQHYMFQSMHNDRIRIHDRTNAFSYALQGNRENLPIVLNFLYQNFAAIRTSYGGEARLVTAVNAISGFLTDFAIIRENTWGYQIYNGQNVQVFGLDTSGSLVVTLAEGLLDEGGCMITDNYYTSDPLTEFMLSRNTDLCGTIREKFQSWVYANQLALGTAFSTGVSVINSAISNLEWGNAEATDIYNFLLARSSSTTVTSSFILMITALVVKMFH</sequence>
<comment type="subcellular location">
    <subcellularLocation>
        <location evidence="1">Cell membrane</location>
        <topology evidence="1">Lipid-anchor</topology>
        <topology evidence="1">GPI-anchor</topology>
    </subcellularLocation>
</comment>
<accession>I3VR72</accession>
<protein>
    <recommendedName>
        <fullName evidence="18">Aminopeptidase</fullName>
        <ecNumber evidence="18">3.4.11.-</ecNumber>
    </recommendedName>
</protein>
<keyword evidence="11 18" id="KW-0482">Metalloprotease</keyword>
<evidence type="ECO:0000259" key="22">
    <source>
        <dbReference type="Pfam" id="PF17900"/>
    </source>
</evidence>
<dbReference type="PANTHER" id="PTHR11533:SF301">
    <property type="entry name" value="AMINOPEPTIDASE"/>
    <property type="match status" value="1"/>
</dbReference>
<evidence type="ECO:0000256" key="14">
    <source>
        <dbReference type="ARBA" id="ARBA00023288"/>
    </source>
</evidence>
<evidence type="ECO:0000256" key="7">
    <source>
        <dbReference type="ARBA" id="ARBA00022723"/>
    </source>
</evidence>
<evidence type="ECO:0000313" key="25">
    <source>
        <dbReference type="Proteomes" id="UP000005204"/>
    </source>
</evidence>
<evidence type="ECO:0000256" key="11">
    <source>
        <dbReference type="ARBA" id="ARBA00023049"/>
    </source>
</evidence>
<name>I3VR72_BOMMO</name>
<feature type="binding site" evidence="16">
    <location>
        <position position="298"/>
    </location>
    <ligand>
        <name>Zn(2+)</name>
        <dbReference type="ChEBI" id="CHEBI:29105"/>
        <note>catalytic</note>
    </ligand>
</feature>
<evidence type="ECO:0000256" key="1">
    <source>
        <dbReference type="ARBA" id="ARBA00004609"/>
    </source>
</evidence>
<dbReference type="GO" id="GO:0042277">
    <property type="term" value="F:peptide binding"/>
    <property type="evidence" value="ECO:0007669"/>
    <property type="project" value="TreeGrafter"/>
</dbReference>
<feature type="active site" description="Proton acceptor" evidence="15">
    <location>
        <position position="299"/>
    </location>
</feature>
<evidence type="ECO:0000256" key="13">
    <source>
        <dbReference type="ARBA" id="ARBA00023180"/>
    </source>
</evidence>
<evidence type="ECO:0000256" key="8">
    <source>
        <dbReference type="ARBA" id="ARBA00022729"/>
    </source>
</evidence>
<reference evidence="23" key="2">
    <citation type="submission" date="2011-11" db="EMBL/GenBank/DDBJ databases">
        <title>Identification and analysis of aminopeptidase N family genes in the silkworm, Bombyx mori.</title>
        <authorList>
            <person name="Wang J.H."/>
            <person name="Shi X.S."/>
            <person name="Liu X.J."/>
            <person name="Jiang F."/>
            <person name="Wang G.Z."/>
            <person name="Li Y.N."/>
            <person name="Zhang Z.F."/>
        </authorList>
    </citation>
    <scope>NUCLEOTIDE SEQUENCE</scope>
</reference>
<feature type="domain" description="Peptidase M1 membrane alanine aminopeptidase" evidence="20">
    <location>
        <begin position="223"/>
        <end position="455"/>
    </location>
</feature>
<dbReference type="PRINTS" id="PR00756">
    <property type="entry name" value="ALADIPTASE"/>
</dbReference>
<dbReference type="EMBL" id="JQ061143">
    <property type="protein sequence ID" value="AFK85017.1"/>
    <property type="molecule type" value="mRNA"/>
</dbReference>
<evidence type="ECO:0000256" key="18">
    <source>
        <dbReference type="RuleBase" id="RU364040"/>
    </source>
</evidence>
<evidence type="ECO:0000259" key="21">
    <source>
        <dbReference type="Pfam" id="PF11838"/>
    </source>
</evidence>
<proteinExistence type="evidence at transcript level"/>
<organism evidence="23">
    <name type="scientific">Bombyx mori</name>
    <name type="common">Silk moth</name>
    <dbReference type="NCBI Taxonomy" id="7091"/>
    <lineage>
        <taxon>Eukaryota</taxon>
        <taxon>Metazoa</taxon>
        <taxon>Ecdysozoa</taxon>
        <taxon>Arthropoda</taxon>
        <taxon>Hexapoda</taxon>
        <taxon>Insecta</taxon>
        <taxon>Pterygota</taxon>
        <taxon>Neoptera</taxon>
        <taxon>Endopterygota</taxon>
        <taxon>Lepidoptera</taxon>
        <taxon>Glossata</taxon>
        <taxon>Ditrysia</taxon>
        <taxon>Bombycoidea</taxon>
        <taxon>Bombycidae</taxon>
        <taxon>Bombycinae</taxon>
        <taxon>Bombyx</taxon>
    </lineage>
</organism>
<dbReference type="PANTHER" id="PTHR11533">
    <property type="entry name" value="PROTEASE M1 ZINC METALLOPROTEASE"/>
    <property type="match status" value="1"/>
</dbReference>
<evidence type="ECO:0000256" key="9">
    <source>
        <dbReference type="ARBA" id="ARBA00022801"/>
    </source>
</evidence>
<dbReference type="InterPro" id="IPR027268">
    <property type="entry name" value="Peptidase_M4/M1_CTD_sf"/>
</dbReference>
<evidence type="ECO:0000256" key="2">
    <source>
        <dbReference type="ARBA" id="ARBA00010136"/>
    </source>
</evidence>
<dbReference type="OrthoDB" id="10031169at2759"/>
<dbReference type="EnsemblMetazoa" id="NM_001267725.1">
    <property type="protein sequence ID" value="NP_001254654.1"/>
    <property type="gene ID" value="GeneID_100127099"/>
</dbReference>
<evidence type="ECO:0000256" key="4">
    <source>
        <dbReference type="ARBA" id="ARBA00022475"/>
    </source>
</evidence>
<dbReference type="KEGG" id="bmor:100127099"/>
<keyword evidence="8 19" id="KW-0732">Signal</keyword>
<dbReference type="InterPro" id="IPR024571">
    <property type="entry name" value="ERAP1-like_C_dom"/>
</dbReference>
<evidence type="ECO:0000256" key="12">
    <source>
        <dbReference type="ARBA" id="ARBA00023136"/>
    </source>
</evidence>
<evidence type="ECO:0000313" key="23">
    <source>
        <dbReference type="EMBL" id="AFK85017.1"/>
    </source>
</evidence>
<dbReference type="CDD" id="cd09601">
    <property type="entry name" value="M1_APN-Q_like"/>
    <property type="match status" value="1"/>
</dbReference>
<evidence type="ECO:0000256" key="6">
    <source>
        <dbReference type="ARBA" id="ARBA00022670"/>
    </source>
</evidence>
<evidence type="ECO:0000259" key="20">
    <source>
        <dbReference type="Pfam" id="PF01433"/>
    </source>
</evidence>
<dbReference type="SUPFAM" id="SSF63737">
    <property type="entry name" value="Leukotriene A4 hydrolase N-terminal domain"/>
    <property type="match status" value="1"/>
</dbReference>
<evidence type="ECO:0000256" key="15">
    <source>
        <dbReference type="PIRSR" id="PIRSR634016-1"/>
    </source>
</evidence>
<dbReference type="Gene3D" id="1.25.50.20">
    <property type="match status" value="1"/>
</dbReference>
<keyword evidence="7 16" id="KW-0479">Metal-binding</keyword>
<feature type="site" description="Transition state stabilizer" evidence="17">
    <location>
        <position position="385"/>
    </location>
</feature>
<dbReference type="FunFam" id="2.60.40.1910:FF:000008">
    <property type="entry name" value="Aminopeptidase"/>
    <property type="match status" value="1"/>
</dbReference>
<evidence type="ECO:0000313" key="24">
    <source>
        <dbReference type="EnsemblMetazoa" id="NP_001254654.1"/>
    </source>
</evidence>
<dbReference type="Pfam" id="PF11838">
    <property type="entry name" value="ERAP1_C"/>
    <property type="match status" value="1"/>
</dbReference>
<feature type="binding site" evidence="16">
    <location>
        <position position="321"/>
    </location>
    <ligand>
        <name>Zn(2+)</name>
        <dbReference type="ChEBI" id="CHEBI:29105"/>
        <note>catalytic</note>
    </ligand>
</feature>
<dbReference type="GO" id="GO:0043171">
    <property type="term" value="P:peptide catabolic process"/>
    <property type="evidence" value="ECO:0007669"/>
    <property type="project" value="TreeGrafter"/>
</dbReference>
<dbReference type="InterPro" id="IPR034016">
    <property type="entry name" value="M1_APN-typ"/>
</dbReference>
<dbReference type="GO" id="GO:0005886">
    <property type="term" value="C:plasma membrane"/>
    <property type="evidence" value="ECO:0007669"/>
    <property type="project" value="UniProtKB-SubCell"/>
</dbReference>
<dbReference type="InterPro" id="IPR050344">
    <property type="entry name" value="Peptidase_M1_aminopeptidases"/>
</dbReference>
<dbReference type="EC" id="3.4.11.-" evidence="18"/>
<dbReference type="GO" id="GO:0005737">
    <property type="term" value="C:cytoplasm"/>
    <property type="evidence" value="ECO:0007669"/>
    <property type="project" value="TreeGrafter"/>
</dbReference>
<dbReference type="InterPro" id="IPR001930">
    <property type="entry name" value="Peptidase_M1"/>
</dbReference>
<keyword evidence="9 18" id="KW-0378">Hydrolase</keyword>
<dbReference type="Gene3D" id="1.10.390.10">
    <property type="entry name" value="Neutral Protease Domain 2"/>
    <property type="match status" value="1"/>
</dbReference>
<dbReference type="Proteomes" id="UP000005204">
    <property type="component" value="Unassembled WGS sequence"/>
</dbReference>
<dbReference type="InterPro" id="IPR045357">
    <property type="entry name" value="Aminopeptidase_N-like_N"/>
</dbReference>
<feature type="domain" description="Aminopeptidase N-like N-terminal" evidence="22">
    <location>
        <begin position="48"/>
        <end position="164"/>
    </location>
</feature>
<feature type="binding site" evidence="16">
    <location>
        <position position="302"/>
    </location>
    <ligand>
        <name>Zn(2+)</name>
        <dbReference type="ChEBI" id="CHEBI:29105"/>
        <note>catalytic</note>
    </ligand>
</feature>
<keyword evidence="3 18" id="KW-0031">Aminopeptidase</keyword>
<comment type="similarity">
    <text evidence="2 18">Belongs to the peptidase M1 family.</text>
</comment>
<keyword evidence="6 18" id="KW-0645">Protease</keyword>
<keyword evidence="12" id="KW-0472">Membrane</keyword>
<feature type="chain" id="PRO_5003681534" description="Aminopeptidase" evidence="19">
    <location>
        <begin position="17"/>
        <end position="962"/>
    </location>
</feature>
<dbReference type="InterPro" id="IPR042097">
    <property type="entry name" value="Aminopeptidase_N-like_N_sf"/>
</dbReference>
<keyword evidence="4" id="KW-1003">Cell membrane</keyword>
<dbReference type="SUPFAM" id="SSF55486">
    <property type="entry name" value="Metalloproteases ('zincins'), catalytic domain"/>
    <property type="match status" value="1"/>
</dbReference>
<dbReference type="GO" id="GO:0005615">
    <property type="term" value="C:extracellular space"/>
    <property type="evidence" value="ECO:0007669"/>
    <property type="project" value="TreeGrafter"/>
</dbReference>
<dbReference type="AlphaFoldDB" id="I3VR72"/>
<dbReference type="GO" id="GO:0098552">
    <property type="term" value="C:side of membrane"/>
    <property type="evidence" value="ECO:0007669"/>
    <property type="project" value="UniProtKB-KW"/>
</dbReference>
<keyword evidence="25" id="KW-1185">Reference proteome</keyword>
<keyword evidence="10 16" id="KW-0862">Zinc</keyword>
<evidence type="ECO:0000256" key="10">
    <source>
        <dbReference type="ARBA" id="ARBA00022833"/>
    </source>
</evidence>
<dbReference type="GO" id="GO:0070006">
    <property type="term" value="F:metalloaminopeptidase activity"/>
    <property type="evidence" value="ECO:0007669"/>
    <property type="project" value="TreeGrafter"/>
</dbReference>
<feature type="signal peptide" evidence="19">
    <location>
        <begin position="1"/>
        <end position="16"/>
    </location>
</feature>
<evidence type="ECO:0000256" key="17">
    <source>
        <dbReference type="PIRSR" id="PIRSR634016-4"/>
    </source>
</evidence>
<evidence type="ECO:0000256" key="19">
    <source>
        <dbReference type="SAM" id="SignalP"/>
    </source>
</evidence>
<dbReference type="Pfam" id="PF01433">
    <property type="entry name" value="Peptidase_M1"/>
    <property type="match status" value="1"/>
</dbReference>
<dbReference type="Pfam" id="PF17900">
    <property type="entry name" value="Peptidase_M1_N"/>
    <property type="match status" value="1"/>
</dbReference>
<evidence type="ECO:0000256" key="5">
    <source>
        <dbReference type="ARBA" id="ARBA00022622"/>
    </source>
</evidence>
<dbReference type="GO" id="GO:0008270">
    <property type="term" value="F:zinc ion binding"/>
    <property type="evidence" value="ECO:0007669"/>
    <property type="project" value="UniProtKB-UniRule"/>
</dbReference>
<keyword evidence="14" id="KW-0449">Lipoprotein</keyword>
<reference evidence="25" key="1">
    <citation type="journal article" date="2008" name="Insect Biochem. Mol. Biol.">
        <title>The genome of a lepidopteran model insect, the silkworm Bombyx mori.</title>
        <authorList>
            <consortium name="International Silkworm Genome Consortium"/>
        </authorList>
    </citation>
    <scope>NUCLEOTIDE SEQUENCE [LARGE SCALE GENOMIC DNA]</scope>
    <source>
        <strain evidence="25">p50T</strain>
    </source>
</reference>
<evidence type="ECO:0000256" key="3">
    <source>
        <dbReference type="ARBA" id="ARBA00022438"/>
    </source>
</evidence>
<evidence type="ECO:0000256" key="16">
    <source>
        <dbReference type="PIRSR" id="PIRSR634016-3"/>
    </source>
</evidence>
<dbReference type="FunFam" id="1.10.390.10:FF:000013">
    <property type="entry name" value="Aminopeptidase N"/>
    <property type="match status" value="1"/>
</dbReference>
<keyword evidence="13" id="KW-0325">Glycoprotein</keyword>
<dbReference type="GO" id="GO:0006508">
    <property type="term" value="P:proteolysis"/>
    <property type="evidence" value="ECO:0007669"/>
    <property type="project" value="UniProtKB-KW"/>
</dbReference>